<dbReference type="PANTHER" id="PTHR13763">
    <property type="entry name" value="BREAST CANCER TYPE 1 SUSCEPTIBILITY PROTEIN BRCA1"/>
    <property type="match status" value="1"/>
</dbReference>
<dbReference type="Pfam" id="PF00533">
    <property type="entry name" value="BRCT"/>
    <property type="match status" value="1"/>
</dbReference>
<feature type="compositionally biased region" description="Basic and acidic residues" evidence="7">
    <location>
        <begin position="67"/>
        <end position="80"/>
    </location>
</feature>
<dbReference type="GO" id="GO:0045944">
    <property type="term" value="P:positive regulation of transcription by RNA polymerase II"/>
    <property type="evidence" value="ECO:0007669"/>
    <property type="project" value="TreeGrafter"/>
</dbReference>
<accession>A0A818PF11</accession>
<dbReference type="SMART" id="SM00292">
    <property type="entry name" value="BRCT"/>
    <property type="match status" value="2"/>
</dbReference>
<dbReference type="InterPro" id="IPR001357">
    <property type="entry name" value="BRCT_dom"/>
</dbReference>
<name>A0A818PF11_9BILA</name>
<evidence type="ECO:0000259" key="8">
    <source>
        <dbReference type="PROSITE" id="PS50172"/>
    </source>
</evidence>
<keyword evidence="5" id="KW-0539">Nucleus</keyword>
<dbReference type="Gene3D" id="3.40.50.10190">
    <property type="entry name" value="BRCT domain"/>
    <property type="match status" value="2"/>
</dbReference>
<proteinExistence type="predicted"/>
<feature type="domain" description="BRCT" evidence="8">
    <location>
        <begin position="150"/>
        <end position="235"/>
    </location>
</feature>
<evidence type="ECO:0000256" key="2">
    <source>
        <dbReference type="ARBA" id="ARBA00022737"/>
    </source>
</evidence>
<feature type="compositionally biased region" description="Low complexity" evidence="7">
    <location>
        <begin position="81"/>
        <end position="92"/>
    </location>
</feature>
<protein>
    <recommendedName>
        <fullName evidence="8">BRCT domain-containing protein</fullName>
    </recommendedName>
</protein>
<keyword evidence="4" id="KW-0234">DNA repair</keyword>
<dbReference type="InterPro" id="IPR031099">
    <property type="entry name" value="BRCA1-associated"/>
</dbReference>
<gene>
    <name evidence="9" type="ORF">OXD698_LOCUS7502</name>
</gene>
<dbReference type="PANTHER" id="PTHR13763:SF0">
    <property type="entry name" value="BREAST CANCER TYPE 1 SUSCEPTIBILITY PROTEIN"/>
    <property type="match status" value="1"/>
</dbReference>
<feature type="domain" description="BRCT" evidence="8">
    <location>
        <begin position="254"/>
        <end position="357"/>
    </location>
</feature>
<evidence type="ECO:0000256" key="1">
    <source>
        <dbReference type="ARBA" id="ARBA00004123"/>
    </source>
</evidence>
<dbReference type="GO" id="GO:0070531">
    <property type="term" value="C:BRCA1-A complex"/>
    <property type="evidence" value="ECO:0007669"/>
    <property type="project" value="TreeGrafter"/>
</dbReference>
<dbReference type="SUPFAM" id="SSF52113">
    <property type="entry name" value="BRCT domain"/>
    <property type="match status" value="2"/>
</dbReference>
<evidence type="ECO:0000313" key="10">
    <source>
        <dbReference type="Proteomes" id="UP000663844"/>
    </source>
</evidence>
<dbReference type="AlphaFoldDB" id="A0A818PF11"/>
<evidence type="ECO:0000256" key="5">
    <source>
        <dbReference type="ARBA" id="ARBA00023242"/>
    </source>
</evidence>
<keyword evidence="2" id="KW-0677">Repeat</keyword>
<dbReference type="GO" id="GO:0004842">
    <property type="term" value="F:ubiquitin-protein transferase activity"/>
    <property type="evidence" value="ECO:0007669"/>
    <property type="project" value="TreeGrafter"/>
</dbReference>
<sequence length="613" mass="71335">MSSPTSYAKGYVRWTAGGKRVMWDGCRWQQLCQIEKCFQRDQKSQGVCLRHYREQQENKAKPKNKKFKTEDKIKSNKETKSSQIQKKTSISTRSRRIKSNHSLNGSTKVSDTDIQNSDANISDSEIVPARKSSTSNTSPSKSHKSSRKLVLVCSSLSRQQLSQVELFCTRFSAQLSNQVDETTTHLIASEVEQRICCLTKKVFFAVAYHQYVIGYQWIEECLTKQTLLNEESYEILGDASLSSQHNGMNRSRLIHEPIFKSYSYAIAVECSIGCQQGMFTRQELEKLVQLSGAILLQEHNREELDNNTTIIVLCDDDDKMVVTKYNDLKNKIYYVIPEFFLDSLVLYEIYNMDGFVAMTNTDRFDKSLHELVNFAESVKLREKELEDQHNLELERLKTEYDTQLQIEQKRVQQLRETNQTLKEQCERGIQQHIDHDANNAKLLMKYNISLEECKQIKEQHNKKNVRIEELERIARILQSDKDKLVIELTQVKTDNQNLHDKIKELSATPPPATTTSQNIPDEFIRLVEKAVAENNEFKRSLGERDSEIQKLTEQLNKVQSEDPQIVEQRLLQTIAKLKNDFRIMYENQSSFFLQKIDLLKQEQRDNIANLYKH</sequence>
<evidence type="ECO:0000256" key="4">
    <source>
        <dbReference type="ARBA" id="ARBA00023204"/>
    </source>
</evidence>
<feature type="region of interest" description="Disordered" evidence="7">
    <location>
        <begin position="55"/>
        <end position="143"/>
    </location>
</feature>
<dbReference type="GO" id="GO:0031436">
    <property type="term" value="C:BRCA1-BARD1 complex"/>
    <property type="evidence" value="ECO:0007669"/>
    <property type="project" value="TreeGrafter"/>
</dbReference>
<dbReference type="Proteomes" id="UP000663844">
    <property type="component" value="Unassembled WGS sequence"/>
</dbReference>
<reference evidence="9" key="1">
    <citation type="submission" date="2021-02" db="EMBL/GenBank/DDBJ databases">
        <authorList>
            <person name="Nowell W R."/>
        </authorList>
    </citation>
    <scope>NUCLEOTIDE SEQUENCE</scope>
</reference>
<dbReference type="EMBL" id="CAJOAZ010000345">
    <property type="protein sequence ID" value="CAF3622383.1"/>
    <property type="molecule type" value="Genomic_DNA"/>
</dbReference>
<evidence type="ECO:0000256" key="3">
    <source>
        <dbReference type="ARBA" id="ARBA00022763"/>
    </source>
</evidence>
<dbReference type="GO" id="GO:0000724">
    <property type="term" value="P:double-strand break repair via homologous recombination"/>
    <property type="evidence" value="ECO:0007669"/>
    <property type="project" value="TreeGrafter"/>
</dbReference>
<feature type="compositionally biased region" description="Polar residues" evidence="7">
    <location>
        <begin position="100"/>
        <end position="123"/>
    </location>
</feature>
<evidence type="ECO:0000313" key="9">
    <source>
        <dbReference type="EMBL" id="CAF3622383.1"/>
    </source>
</evidence>
<keyword evidence="3" id="KW-0227">DNA damage</keyword>
<dbReference type="PROSITE" id="PS50172">
    <property type="entry name" value="BRCT"/>
    <property type="match status" value="2"/>
</dbReference>
<dbReference type="InterPro" id="IPR036420">
    <property type="entry name" value="BRCT_dom_sf"/>
</dbReference>
<comment type="subcellular location">
    <subcellularLocation>
        <location evidence="1">Nucleus</location>
    </subcellularLocation>
</comment>
<feature type="coiled-coil region" evidence="6">
    <location>
        <begin position="397"/>
        <end position="508"/>
    </location>
</feature>
<keyword evidence="6" id="KW-0175">Coiled coil</keyword>
<organism evidence="9 10">
    <name type="scientific">Adineta steineri</name>
    <dbReference type="NCBI Taxonomy" id="433720"/>
    <lineage>
        <taxon>Eukaryota</taxon>
        <taxon>Metazoa</taxon>
        <taxon>Spiralia</taxon>
        <taxon>Gnathifera</taxon>
        <taxon>Rotifera</taxon>
        <taxon>Eurotatoria</taxon>
        <taxon>Bdelloidea</taxon>
        <taxon>Adinetida</taxon>
        <taxon>Adinetidae</taxon>
        <taxon>Adineta</taxon>
    </lineage>
</organism>
<evidence type="ECO:0000256" key="6">
    <source>
        <dbReference type="SAM" id="Coils"/>
    </source>
</evidence>
<evidence type="ECO:0000256" key="7">
    <source>
        <dbReference type="SAM" id="MobiDB-lite"/>
    </source>
</evidence>
<feature type="compositionally biased region" description="Low complexity" evidence="7">
    <location>
        <begin position="130"/>
        <end position="140"/>
    </location>
</feature>
<comment type="caution">
    <text evidence="9">The sequence shown here is derived from an EMBL/GenBank/DDBJ whole genome shotgun (WGS) entry which is preliminary data.</text>
</comment>